<proteinExistence type="inferred from homology"/>
<dbReference type="EMBL" id="JBAFUR010000010">
    <property type="protein sequence ID" value="MFG1255285.1"/>
    <property type="molecule type" value="Genomic_DNA"/>
</dbReference>
<dbReference type="InterPro" id="IPR036291">
    <property type="entry name" value="NAD(P)-bd_dom_sf"/>
</dbReference>
<evidence type="ECO:0000313" key="4">
    <source>
        <dbReference type="Proteomes" id="UP001604043"/>
    </source>
</evidence>
<dbReference type="InterPro" id="IPR020904">
    <property type="entry name" value="Sc_DH/Rdtase_CS"/>
</dbReference>
<dbReference type="Gene3D" id="3.40.50.720">
    <property type="entry name" value="NAD(P)-binding Rossmann-like Domain"/>
    <property type="match status" value="1"/>
</dbReference>
<dbReference type="SUPFAM" id="SSF51735">
    <property type="entry name" value="NAD(P)-binding Rossmann-fold domains"/>
    <property type="match status" value="1"/>
</dbReference>
<dbReference type="Proteomes" id="UP001604043">
    <property type="component" value="Unassembled WGS sequence"/>
</dbReference>
<gene>
    <name evidence="3" type="ORF">V5F30_23950</name>
</gene>
<evidence type="ECO:0000256" key="1">
    <source>
        <dbReference type="ARBA" id="ARBA00006484"/>
    </source>
</evidence>
<evidence type="ECO:0000313" key="3">
    <source>
        <dbReference type="EMBL" id="MFG1255285.1"/>
    </source>
</evidence>
<dbReference type="PRINTS" id="PR00081">
    <property type="entry name" value="GDHRDH"/>
</dbReference>
<name>A0ABW6ZQW1_9HYPH</name>
<dbReference type="RefSeq" id="WP_394010212.1">
    <property type="nucleotide sequence ID" value="NZ_JBAFUR010000010.1"/>
</dbReference>
<comment type="similarity">
    <text evidence="1 2">Belongs to the short-chain dehydrogenases/reductases (SDR) family.</text>
</comment>
<keyword evidence="4" id="KW-1185">Reference proteome</keyword>
<dbReference type="PROSITE" id="PS00061">
    <property type="entry name" value="ADH_SHORT"/>
    <property type="match status" value="1"/>
</dbReference>
<dbReference type="InterPro" id="IPR002347">
    <property type="entry name" value="SDR_fam"/>
</dbReference>
<reference evidence="3 4" key="1">
    <citation type="submission" date="2024-02" db="EMBL/GenBank/DDBJ databases">
        <title>Expansion and revision of Xanthobacter and proposal of Roseixanthobacter gen. nov.</title>
        <authorList>
            <person name="Soltysiak M.P.M."/>
            <person name="Jalihal A."/>
            <person name="Ory A."/>
            <person name="Chrisophersen C."/>
            <person name="Lee A.D."/>
            <person name="Boulton J."/>
            <person name="Springer M."/>
        </authorList>
    </citation>
    <scope>NUCLEOTIDE SEQUENCE [LARGE SCALE GENOMIC DNA]</scope>
    <source>
        <strain evidence="3 4">CB5</strain>
    </source>
</reference>
<dbReference type="PRINTS" id="PR00080">
    <property type="entry name" value="SDRFAMILY"/>
</dbReference>
<comment type="caution">
    <text evidence="3">The sequence shown here is derived from an EMBL/GenBank/DDBJ whole genome shotgun (WGS) entry which is preliminary data.</text>
</comment>
<dbReference type="Pfam" id="PF00106">
    <property type="entry name" value="adh_short"/>
    <property type="match status" value="1"/>
</dbReference>
<evidence type="ECO:0000256" key="2">
    <source>
        <dbReference type="RuleBase" id="RU000363"/>
    </source>
</evidence>
<dbReference type="PANTHER" id="PTHR42879">
    <property type="entry name" value="3-OXOACYL-(ACYL-CARRIER-PROTEIN) REDUCTASE"/>
    <property type="match status" value="1"/>
</dbReference>
<protein>
    <submittedName>
        <fullName evidence="3">SDR family NAD(P)-dependent oxidoreductase</fullName>
    </submittedName>
</protein>
<dbReference type="InterPro" id="IPR050259">
    <property type="entry name" value="SDR"/>
</dbReference>
<sequence>MELELEGKVALVTGGGMGVGRAICKRLAAEGARVAVNDILPERCAAVAAEIAEAGGTALAVPFDIIDLDAARAGVARIAEALGPVDILVNNAGVVPERRTGEIGMPTFREMAPHFWKKIVDLNYYGVMNCVAAVADSMVERRTGKIVSMVSDAGRVGEPRMAVYSGAKAAIIGFSRAIAKELGPHGITVNAVSLSAVAHENPIAGFQKLTATVESDETLRKVLRNYPIGEGLGRLTRPEDAADAVAFLASARAAYITGQVLGVNGGFVMV</sequence>
<organism evidence="3 4">
    <name type="scientific">Xanthobacter aminoxidans</name>
    <dbReference type="NCBI Taxonomy" id="186280"/>
    <lineage>
        <taxon>Bacteria</taxon>
        <taxon>Pseudomonadati</taxon>
        <taxon>Pseudomonadota</taxon>
        <taxon>Alphaproteobacteria</taxon>
        <taxon>Hyphomicrobiales</taxon>
        <taxon>Xanthobacteraceae</taxon>
        <taxon>Xanthobacter</taxon>
    </lineage>
</organism>
<accession>A0ABW6ZQW1</accession>
<dbReference type="PANTHER" id="PTHR42879:SF2">
    <property type="entry name" value="3-OXOACYL-[ACYL-CARRIER-PROTEIN] REDUCTASE FABG"/>
    <property type="match status" value="1"/>
</dbReference>